<evidence type="ECO:0000313" key="1">
    <source>
        <dbReference type="EMBL" id="KKN38532.1"/>
    </source>
</evidence>
<organism evidence="1">
    <name type="scientific">marine sediment metagenome</name>
    <dbReference type="NCBI Taxonomy" id="412755"/>
    <lineage>
        <taxon>unclassified sequences</taxon>
        <taxon>metagenomes</taxon>
        <taxon>ecological metagenomes</taxon>
    </lineage>
</organism>
<name>A0A0F9QND6_9ZZZZ</name>
<gene>
    <name evidence="1" type="ORF">LCGC14_0752270</name>
</gene>
<sequence>MIKTNKRRRDLYTKHLNKLYDYADRTFNDWTCYLCDASSSQASYRNCDNCPLPGDINSCDTSMRKKNLRTVDGSQTRSYNHATSISIRKHARWIEKQIVKNTDCEFYWK</sequence>
<accession>A0A0F9QND6</accession>
<protein>
    <submittedName>
        <fullName evidence="1">Uncharacterized protein</fullName>
    </submittedName>
</protein>
<dbReference type="EMBL" id="LAZR01001821">
    <property type="protein sequence ID" value="KKN38532.1"/>
    <property type="molecule type" value="Genomic_DNA"/>
</dbReference>
<proteinExistence type="predicted"/>
<dbReference type="AlphaFoldDB" id="A0A0F9QND6"/>
<comment type="caution">
    <text evidence="1">The sequence shown here is derived from an EMBL/GenBank/DDBJ whole genome shotgun (WGS) entry which is preliminary data.</text>
</comment>
<reference evidence="1" key="1">
    <citation type="journal article" date="2015" name="Nature">
        <title>Complex archaea that bridge the gap between prokaryotes and eukaryotes.</title>
        <authorList>
            <person name="Spang A."/>
            <person name="Saw J.H."/>
            <person name="Jorgensen S.L."/>
            <person name="Zaremba-Niedzwiedzka K."/>
            <person name="Martijn J."/>
            <person name="Lind A.E."/>
            <person name="van Eijk R."/>
            <person name="Schleper C."/>
            <person name="Guy L."/>
            <person name="Ettema T.J."/>
        </authorList>
    </citation>
    <scope>NUCLEOTIDE SEQUENCE</scope>
</reference>